<reference evidence="2 3" key="1">
    <citation type="submission" date="2020-06" db="EMBL/GenBank/DDBJ databases">
        <authorList>
            <person name="Li R."/>
            <person name="Bekaert M."/>
        </authorList>
    </citation>
    <scope>NUCLEOTIDE SEQUENCE [LARGE SCALE GENOMIC DNA]</scope>
    <source>
        <strain evidence="3">wild</strain>
    </source>
</reference>
<sequence>MLVPLFINSLPPRCVSRNQPPKIIGHPTSMFQPSRSRPPPQAPTHLQTFKQYMSCLTYTRQGIQAIMRFRHGCNDEVAGTEACISKPKTMETVMCGSGRDMRMTCRITNPTEFSIQHLTFKETLHVAPTDCDMLIGVDFLIKNYVILDVPAKRMSLMNTQVTLKLESEPLAPHVPIVNRVTVQ</sequence>
<evidence type="ECO:0000313" key="2">
    <source>
        <dbReference type="EMBL" id="CAC5355940.1"/>
    </source>
</evidence>
<dbReference type="Gene3D" id="2.40.70.10">
    <property type="entry name" value="Acid Proteases"/>
    <property type="match status" value="1"/>
</dbReference>
<gene>
    <name evidence="2" type="ORF">MCOR_372</name>
</gene>
<feature type="region of interest" description="Disordered" evidence="1">
    <location>
        <begin position="17"/>
        <end position="43"/>
    </location>
</feature>
<dbReference type="Proteomes" id="UP000507470">
    <property type="component" value="Unassembled WGS sequence"/>
</dbReference>
<dbReference type="AlphaFoldDB" id="A0A6J7ZVI6"/>
<proteinExistence type="predicted"/>
<dbReference type="OrthoDB" id="6157735at2759"/>
<dbReference type="EMBL" id="CACVKT020000102">
    <property type="protein sequence ID" value="CAC5355940.1"/>
    <property type="molecule type" value="Genomic_DNA"/>
</dbReference>
<protein>
    <recommendedName>
        <fullName evidence="4">Retropepsins domain-containing protein</fullName>
    </recommendedName>
</protein>
<evidence type="ECO:0000256" key="1">
    <source>
        <dbReference type="SAM" id="MobiDB-lite"/>
    </source>
</evidence>
<organism evidence="2 3">
    <name type="scientific">Mytilus coruscus</name>
    <name type="common">Sea mussel</name>
    <dbReference type="NCBI Taxonomy" id="42192"/>
    <lineage>
        <taxon>Eukaryota</taxon>
        <taxon>Metazoa</taxon>
        <taxon>Spiralia</taxon>
        <taxon>Lophotrochozoa</taxon>
        <taxon>Mollusca</taxon>
        <taxon>Bivalvia</taxon>
        <taxon>Autobranchia</taxon>
        <taxon>Pteriomorphia</taxon>
        <taxon>Mytilida</taxon>
        <taxon>Mytiloidea</taxon>
        <taxon>Mytilidae</taxon>
        <taxon>Mytilinae</taxon>
        <taxon>Mytilus</taxon>
    </lineage>
</organism>
<evidence type="ECO:0000313" key="3">
    <source>
        <dbReference type="Proteomes" id="UP000507470"/>
    </source>
</evidence>
<keyword evidence="3" id="KW-1185">Reference proteome</keyword>
<dbReference type="InterPro" id="IPR021109">
    <property type="entry name" value="Peptidase_aspartic_dom_sf"/>
</dbReference>
<name>A0A6J7ZVI6_MYTCO</name>
<evidence type="ECO:0008006" key="4">
    <source>
        <dbReference type="Google" id="ProtNLM"/>
    </source>
</evidence>
<accession>A0A6J7ZVI6</accession>